<dbReference type="PANTHER" id="PTHR43414:SF1">
    <property type="entry name" value="PEPTIDE PERMEASE"/>
    <property type="match status" value="1"/>
</dbReference>
<feature type="transmembrane region" description="Helical" evidence="7">
    <location>
        <begin position="44"/>
        <end position="66"/>
    </location>
</feature>
<comment type="subcellular location">
    <subcellularLocation>
        <location evidence="1">Cell membrane</location>
        <topology evidence="1">Multi-pass membrane protein</topology>
    </subcellularLocation>
</comment>
<evidence type="ECO:0000256" key="4">
    <source>
        <dbReference type="ARBA" id="ARBA00022692"/>
    </source>
</evidence>
<keyword evidence="10" id="KW-1185">Reference proteome</keyword>
<organism evidence="9 10">
    <name type="scientific">Campylobacter taeniopygiae</name>
    <dbReference type="NCBI Taxonomy" id="2510188"/>
    <lineage>
        <taxon>Bacteria</taxon>
        <taxon>Pseudomonadati</taxon>
        <taxon>Campylobacterota</taxon>
        <taxon>Epsilonproteobacteria</taxon>
        <taxon>Campylobacterales</taxon>
        <taxon>Campylobacteraceae</taxon>
        <taxon>Campylobacter</taxon>
    </lineage>
</organism>
<evidence type="ECO:0000256" key="6">
    <source>
        <dbReference type="ARBA" id="ARBA00023136"/>
    </source>
</evidence>
<keyword evidence="6 7" id="KW-0472">Membrane</keyword>
<evidence type="ECO:0000313" key="10">
    <source>
        <dbReference type="Proteomes" id="UP000309584"/>
    </source>
</evidence>
<evidence type="ECO:0000256" key="5">
    <source>
        <dbReference type="ARBA" id="ARBA00022989"/>
    </source>
</evidence>
<dbReference type="SUPFAM" id="SSF103473">
    <property type="entry name" value="MFS general substrate transporter"/>
    <property type="match status" value="1"/>
</dbReference>
<protein>
    <submittedName>
        <fullName evidence="9">MFS transporter</fullName>
    </submittedName>
</protein>
<feature type="transmembrane region" description="Helical" evidence="7">
    <location>
        <begin position="242"/>
        <end position="261"/>
    </location>
</feature>
<accession>A0ABY2TLS1</accession>
<evidence type="ECO:0000313" key="9">
    <source>
        <dbReference type="EMBL" id="TKX33878.1"/>
    </source>
</evidence>
<feature type="transmembrane region" description="Helical" evidence="7">
    <location>
        <begin position="343"/>
        <end position="360"/>
    </location>
</feature>
<evidence type="ECO:0000256" key="3">
    <source>
        <dbReference type="ARBA" id="ARBA00022475"/>
    </source>
</evidence>
<evidence type="ECO:0000256" key="1">
    <source>
        <dbReference type="ARBA" id="ARBA00004651"/>
    </source>
</evidence>
<keyword evidence="5 7" id="KW-1133">Transmembrane helix</keyword>
<dbReference type="InterPro" id="IPR036259">
    <property type="entry name" value="MFS_trans_sf"/>
</dbReference>
<dbReference type="InterPro" id="IPR011701">
    <property type="entry name" value="MFS"/>
</dbReference>
<feature type="transmembrane region" description="Helical" evidence="7">
    <location>
        <begin position="366"/>
        <end position="383"/>
    </location>
</feature>
<proteinExistence type="predicted"/>
<dbReference type="Proteomes" id="UP000309584">
    <property type="component" value="Unassembled WGS sequence"/>
</dbReference>
<keyword evidence="4 7" id="KW-0812">Transmembrane</keyword>
<dbReference type="RefSeq" id="WP_137623953.1">
    <property type="nucleotide sequence ID" value="NZ_NXLY01000008.1"/>
</dbReference>
<feature type="transmembrane region" description="Helical" evidence="7">
    <location>
        <begin position="132"/>
        <end position="154"/>
    </location>
</feature>
<evidence type="ECO:0000256" key="7">
    <source>
        <dbReference type="SAM" id="Phobius"/>
    </source>
</evidence>
<dbReference type="PANTHER" id="PTHR43414">
    <property type="entry name" value="MULTIDRUG RESISTANCE PROTEIN MDTG"/>
    <property type="match status" value="1"/>
</dbReference>
<dbReference type="InterPro" id="IPR001958">
    <property type="entry name" value="Tet-R_TetA/multi-R_MdtG-like"/>
</dbReference>
<feature type="transmembrane region" description="Helical" evidence="7">
    <location>
        <begin position="7"/>
        <end position="32"/>
    </location>
</feature>
<sequence>MEKFNKTLWICWFGVFTTSMGLSQIAPILPLYIKELGHINPNDIAFYSGLAFGVTPLGMAIFSPLWTFLGAKYGYKNMLLRASLGMSILTLWLSFAHSATEVVLIRALTGIVSGFTSACVVFIAVIAPKEKVAYALGTLSTASVSGSLIGPLFGGFVAEFLSISTVFDLIAFLIACSFVTIYFFIHEDKKNKEIQQYTHKKKENKTLIVILFITTFIIQFGTFGVMPILSIFVEKIHQGGNLALWAGIVVASSGVSNLFFAPRIGSFADKINPVKIIFSSLIFCGICFYLQSLATNVYMLIFIRLLIGVALGGLLPCVNALLKKSVSAKNLSVIFGLNQTFQFLGNFCGAFGGGVITAYFKIEMVFILMCFIFILNALIFLLFRKHI</sequence>
<feature type="transmembrane region" description="Helical" evidence="7">
    <location>
        <begin position="78"/>
        <end position="97"/>
    </location>
</feature>
<gene>
    <name evidence="9" type="ORF">CQA75_05120</name>
</gene>
<evidence type="ECO:0000256" key="2">
    <source>
        <dbReference type="ARBA" id="ARBA00022448"/>
    </source>
</evidence>
<name>A0ABY2TLS1_9BACT</name>
<feature type="transmembrane region" description="Helical" evidence="7">
    <location>
        <begin position="206"/>
        <end position="230"/>
    </location>
</feature>
<comment type="caution">
    <text evidence="9">The sequence shown here is derived from an EMBL/GenBank/DDBJ whole genome shotgun (WGS) entry which is preliminary data.</text>
</comment>
<dbReference type="EMBL" id="NXLY01000008">
    <property type="protein sequence ID" value="TKX33878.1"/>
    <property type="molecule type" value="Genomic_DNA"/>
</dbReference>
<feature type="transmembrane region" description="Helical" evidence="7">
    <location>
        <begin position="297"/>
        <end position="322"/>
    </location>
</feature>
<reference evidence="9 10" key="1">
    <citation type="submission" date="2018-05" db="EMBL/GenBank/DDBJ databases">
        <title>Novel Campyloabacter and Helicobacter Species and Strains.</title>
        <authorList>
            <person name="Mannion A.J."/>
            <person name="Shen Z."/>
            <person name="Fox J.G."/>
        </authorList>
    </citation>
    <scope>NUCLEOTIDE SEQUENCE [LARGE SCALE GENOMIC DNA]</scope>
    <source>
        <strain evidence="10">MIT10-5678</strain>
    </source>
</reference>
<feature type="domain" description="Major facilitator superfamily (MFS) profile" evidence="8">
    <location>
        <begin position="7"/>
        <end position="387"/>
    </location>
</feature>
<keyword evidence="3" id="KW-1003">Cell membrane</keyword>
<dbReference type="PRINTS" id="PR01035">
    <property type="entry name" value="TCRTETA"/>
</dbReference>
<evidence type="ECO:0000259" key="8">
    <source>
        <dbReference type="PROSITE" id="PS50850"/>
    </source>
</evidence>
<dbReference type="InterPro" id="IPR020846">
    <property type="entry name" value="MFS_dom"/>
</dbReference>
<feature type="transmembrane region" description="Helical" evidence="7">
    <location>
        <begin position="103"/>
        <end position="125"/>
    </location>
</feature>
<feature type="transmembrane region" description="Helical" evidence="7">
    <location>
        <begin position="273"/>
        <end position="291"/>
    </location>
</feature>
<dbReference type="Gene3D" id="1.20.1250.20">
    <property type="entry name" value="MFS general substrate transporter like domains"/>
    <property type="match status" value="2"/>
</dbReference>
<feature type="transmembrane region" description="Helical" evidence="7">
    <location>
        <begin position="160"/>
        <end position="185"/>
    </location>
</feature>
<dbReference type="Pfam" id="PF07690">
    <property type="entry name" value="MFS_1"/>
    <property type="match status" value="2"/>
</dbReference>
<dbReference type="PROSITE" id="PS50850">
    <property type="entry name" value="MFS"/>
    <property type="match status" value="1"/>
</dbReference>
<keyword evidence="2" id="KW-0813">Transport</keyword>